<evidence type="ECO:0000256" key="3">
    <source>
        <dbReference type="ARBA" id="ARBA00018111"/>
    </source>
</evidence>
<dbReference type="RefSeq" id="WP_345371593.1">
    <property type="nucleotide sequence ID" value="NZ_BAABKD010000011.1"/>
</dbReference>
<comment type="subcellular location">
    <subcellularLocation>
        <location evidence="1 5">Cytoplasm</location>
    </subcellularLocation>
</comment>
<dbReference type="Proteomes" id="UP001500227">
    <property type="component" value="Unassembled WGS sequence"/>
</dbReference>
<keyword evidence="4 5" id="KW-0963">Cytoplasm</keyword>
<dbReference type="Gene3D" id="1.10.10.10">
    <property type="entry name" value="Winged helix-like DNA-binding domain superfamily/Winged helix DNA-binding domain"/>
    <property type="match status" value="3"/>
</dbReference>
<sequence>MSNWEFFQDDENFEQLEITSAQTPSPAPKKAGPSLKARAIDLLSRREHSRVELRRKLLRHAEDPDQVDSLLDELAQQNWQSDERFVRSHLNRRANKFGTYRLLQELRQHGVDENHIQAAQTDLKETEFERAYDIWERKFGQAPTDQKAYAKQYRFMANRGFGSGVLRRILERFNDSF</sequence>
<reference evidence="10" key="1">
    <citation type="journal article" date="2019" name="Int. J. Syst. Evol. Microbiol.">
        <title>The Global Catalogue of Microorganisms (GCM) 10K type strain sequencing project: providing services to taxonomists for standard genome sequencing and annotation.</title>
        <authorList>
            <consortium name="The Broad Institute Genomics Platform"/>
            <consortium name="The Broad Institute Genome Sequencing Center for Infectious Disease"/>
            <person name="Wu L."/>
            <person name="Ma J."/>
        </authorList>
    </citation>
    <scope>NUCLEOTIDE SEQUENCE [LARGE SCALE GENOMIC DNA]</scope>
    <source>
        <strain evidence="10">JCM 18423</strain>
    </source>
</reference>
<keyword evidence="10" id="KW-1185">Reference proteome</keyword>
<dbReference type="Pfam" id="PF21982">
    <property type="entry name" value="RecX_HTH1"/>
    <property type="match status" value="1"/>
</dbReference>
<feature type="domain" description="RecX third three-helical" evidence="7">
    <location>
        <begin position="125"/>
        <end position="170"/>
    </location>
</feature>
<comment type="function">
    <text evidence="5">Modulates RecA activity.</text>
</comment>
<evidence type="ECO:0000256" key="1">
    <source>
        <dbReference type="ARBA" id="ARBA00004496"/>
    </source>
</evidence>
<evidence type="ECO:0000256" key="2">
    <source>
        <dbReference type="ARBA" id="ARBA00009695"/>
    </source>
</evidence>
<evidence type="ECO:0000259" key="7">
    <source>
        <dbReference type="Pfam" id="PF21981"/>
    </source>
</evidence>
<accession>A0ABP9M865</accession>
<dbReference type="PANTHER" id="PTHR33602:SF1">
    <property type="entry name" value="REGULATORY PROTEIN RECX FAMILY PROTEIN"/>
    <property type="match status" value="1"/>
</dbReference>
<evidence type="ECO:0000256" key="5">
    <source>
        <dbReference type="HAMAP-Rule" id="MF_01114"/>
    </source>
</evidence>
<protein>
    <recommendedName>
        <fullName evidence="3 5">Regulatory protein RecX</fullName>
    </recommendedName>
</protein>
<gene>
    <name evidence="5 9" type="primary">recX</name>
    <name evidence="9" type="ORF">GCM10023337_20600</name>
</gene>
<organism evidence="9 10">
    <name type="scientific">Paenalcaligenes hermetiae</name>
    <dbReference type="NCBI Taxonomy" id="1157987"/>
    <lineage>
        <taxon>Bacteria</taxon>
        <taxon>Pseudomonadati</taxon>
        <taxon>Pseudomonadota</taxon>
        <taxon>Betaproteobacteria</taxon>
        <taxon>Burkholderiales</taxon>
        <taxon>Alcaligenaceae</taxon>
        <taxon>Paenalcaligenes</taxon>
    </lineage>
</organism>
<dbReference type="Pfam" id="PF02631">
    <property type="entry name" value="RecX_HTH2"/>
    <property type="match status" value="1"/>
</dbReference>
<dbReference type="NCBIfam" id="NF001055">
    <property type="entry name" value="PRK00117.2-5"/>
    <property type="match status" value="1"/>
</dbReference>
<dbReference type="InterPro" id="IPR036388">
    <property type="entry name" value="WH-like_DNA-bd_sf"/>
</dbReference>
<feature type="domain" description="RecX first three-helical" evidence="8">
    <location>
        <begin position="36"/>
        <end position="74"/>
    </location>
</feature>
<evidence type="ECO:0000259" key="6">
    <source>
        <dbReference type="Pfam" id="PF02631"/>
    </source>
</evidence>
<evidence type="ECO:0000313" key="10">
    <source>
        <dbReference type="Proteomes" id="UP001500227"/>
    </source>
</evidence>
<dbReference type="PANTHER" id="PTHR33602">
    <property type="entry name" value="REGULATORY PROTEIN RECX FAMILY PROTEIN"/>
    <property type="match status" value="1"/>
</dbReference>
<evidence type="ECO:0000313" key="9">
    <source>
        <dbReference type="EMBL" id="GAA5092771.1"/>
    </source>
</evidence>
<dbReference type="InterPro" id="IPR003783">
    <property type="entry name" value="Regulatory_RecX"/>
</dbReference>
<comment type="caution">
    <text evidence="9">The sequence shown here is derived from an EMBL/GenBank/DDBJ whole genome shotgun (WGS) entry which is preliminary data.</text>
</comment>
<proteinExistence type="inferred from homology"/>
<evidence type="ECO:0000259" key="8">
    <source>
        <dbReference type="Pfam" id="PF21982"/>
    </source>
</evidence>
<dbReference type="EMBL" id="BAABKD010000011">
    <property type="protein sequence ID" value="GAA5092771.1"/>
    <property type="molecule type" value="Genomic_DNA"/>
</dbReference>
<dbReference type="InterPro" id="IPR053925">
    <property type="entry name" value="RecX_HTH_3rd"/>
</dbReference>
<dbReference type="InterPro" id="IPR053924">
    <property type="entry name" value="RecX_HTH_2nd"/>
</dbReference>
<comment type="similarity">
    <text evidence="2 5">Belongs to the RecX family.</text>
</comment>
<dbReference type="Pfam" id="PF21981">
    <property type="entry name" value="RecX_HTH3"/>
    <property type="match status" value="1"/>
</dbReference>
<feature type="domain" description="RecX second three-helical" evidence="6">
    <location>
        <begin position="81"/>
        <end position="119"/>
    </location>
</feature>
<evidence type="ECO:0000256" key="4">
    <source>
        <dbReference type="ARBA" id="ARBA00022490"/>
    </source>
</evidence>
<dbReference type="HAMAP" id="MF_01114">
    <property type="entry name" value="RecX"/>
    <property type="match status" value="1"/>
</dbReference>
<dbReference type="InterPro" id="IPR053926">
    <property type="entry name" value="RecX_HTH_1st"/>
</dbReference>
<name>A0ABP9M865_9BURK</name>